<keyword evidence="5 9" id="KW-1133">Transmembrane helix</keyword>
<dbReference type="InterPro" id="IPR036909">
    <property type="entry name" value="Cyt_c-like_dom_sf"/>
</dbReference>
<proteinExistence type="predicted"/>
<sequence>MVATDTRTLVARILSFVYFAFFLGMPFYTKLDKNKPVPERVTMSTAKQKSCSLFTSALLPWVLTCLQPTSDEGSQNETSYENWFAALLSAVPMSAAFASGGHAHYEKVDIDLRDQVSLQRGAQIFTNYCLSCHSASGMRFNRLKDIGLTDEEIKKT</sequence>
<dbReference type="EMBL" id="UGRI01000001">
    <property type="protein sequence ID" value="SUA25184.1"/>
    <property type="molecule type" value="Genomic_DNA"/>
</dbReference>
<feature type="binding site" description="covalent" evidence="8">
    <location>
        <position position="129"/>
    </location>
    <ligand>
        <name>heme c</name>
        <dbReference type="ChEBI" id="CHEBI:61717"/>
    </ligand>
</feature>
<dbReference type="Pfam" id="PF02167">
    <property type="entry name" value="Cytochrom_C1"/>
    <property type="match status" value="1"/>
</dbReference>
<feature type="binding site" description="covalent" evidence="8">
    <location>
        <position position="132"/>
    </location>
    <ligand>
        <name>heme c</name>
        <dbReference type="ChEBI" id="CHEBI:61717"/>
    </ligand>
</feature>
<evidence type="ECO:0000256" key="7">
    <source>
        <dbReference type="ARBA" id="ARBA00023136"/>
    </source>
</evidence>
<evidence type="ECO:0000256" key="4">
    <source>
        <dbReference type="ARBA" id="ARBA00022723"/>
    </source>
</evidence>
<comment type="subcellular location">
    <subcellularLocation>
        <location evidence="1">Membrane</location>
    </subcellularLocation>
</comment>
<keyword evidence="4 8" id="KW-0479">Metal-binding</keyword>
<feature type="binding site" description="covalent" evidence="8">
    <location>
        <position position="133"/>
    </location>
    <ligand>
        <name>heme c</name>
        <dbReference type="ChEBI" id="CHEBI:61717"/>
    </ligand>
</feature>
<keyword evidence="3 9" id="KW-0812">Transmembrane</keyword>
<evidence type="ECO:0000256" key="6">
    <source>
        <dbReference type="ARBA" id="ARBA00023004"/>
    </source>
</evidence>
<keyword evidence="2 8" id="KW-0349">Heme</keyword>
<name>A0A378W3X4_NEIGO</name>
<reference evidence="10" key="1">
    <citation type="submission" date="2018-06" db="EMBL/GenBank/DDBJ databases">
        <authorList>
            <consortium name="Pathogen Informatics"/>
            <person name="Doyle S."/>
        </authorList>
    </citation>
    <scope>NUCLEOTIDE SEQUENCE [LARGE SCALE GENOMIC DNA]</scope>
    <source>
        <strain evidence="10">NCTC11421</strain>
    </source>
</reference>
<dbReference type="GO" id="GO:0020037">
    <property type="term" value="F:heme binding"/>
    <property type="evidence" value="ECO:0007669"/>
    <property type="project" value="InterPro"/>
</dbReference>
<dbReference type="AlphaFoldDB" id="A0A378W3X4"/>
<dbReference type="GO" id="GO:0009055">
    <property type="term" value="F:electron transfer activity"/>
    <property type="evidence" value="ECO:0007669"/>
    <property type="project" value="InterPro"/>
</dbReference>
<feature type="transmembrane region" description="Helical" evidence="9">
    <location>
        <begin position="9"/>
        <end position="28"/>
    </location>
</feature>
<evidence type="ECO:0000256" key="1">
    <source>
        <dbReference type="ARBA" id="ARBA00004370"/>
    </source>
</evidence>
<keyword evidence="6 8" id="KW-0408">Iron</keyword>
<evidence type="ECO:0000256" key="9">
    <source>
        <dbReference type="SAM" id="Phobius"/>
    </source>
</evidence>
<evidence type="ECO:0000256" key="3">
    <source>
        <dbReference type="ARBA" id="ARBA00022692"/>
    </source>
</evidence>
<evidence type="ECO:0000256" key="2">
    <source>
        <dbReference type="ARBA" id="ARBA00022617"/>
    </source>
</evidence>
<evidence type="ECO:0000313" key="10">
    <source>
        <dbReference type="EMBL" id="SUA25184.1"/>
    </source>
</evidence>
<evidence type="ECO:0000256" key="8">
    <source>
        <dbReference type="PIRSR" id="PIRSR602326-1"/>
    </source>
</evidence>
<dbReference type="Gene3D" id="1.10.760.10">
    <property type="entry name" value="Cytochrome c-like domain"/>
    <property type="match status" value="1"/>
</dbReference>
<protein>
    <submittedName>
        <fullName evidence="10">Protein PetC</fullName>
    </submittedName>
</protein>
<dbReference type="InterPro" id="IPR002326">
    <property type="entry name" value="Cyt_c1"/>
</dbReference>
<accession>A0A378W3X4</accession>
<evidence type="ECO:0000256" key="5">
    <source>
        <dbReference type="ARBA" id="ARBA00022989"/>
    </source>
</evidence>
<gene>
    <name evidence="10" type="ORF">NCTC11421_03194</name>
</gene>
<dbReference type="SUPFAM" id="SSF46626">
    <property type="entry name" value="Cytochrome c"/>
    <property type="match status" value="1"/>
</dbReference>
<organism evidence="10">
    <name type="scientific">Neisseria gonorrhoeae</name>
    <dbReference type="NCBI Taxonomy" id="485"/>
    <lineage>
        <taxon>Bacteria</taxon>
        <taxon>Pseudomonadati</taxon>
        <taxon>Pseudomonadota</taxon>
        <taxon>Betaproteobacteria</taxon>
        <taxon>Neisseriales</taxon>
        <taxon>Neisseriaceae</taxon>
        <taxon>Neisseria</taxon>
    </lineage>
</organism>
<dbReference type="GO" id="GO:0046872">
    <property type="term" value="F:metal ion binding"/>
    <property type="evidence" value="ECO:0007669"/>
    <property type="project" value="UniProtKB-KW"/>
</dbReference>
<dbReference type="GO" id="GO:0016020">
    <property type="term" value="C:membrane"/>
    <property type="evidence" value="ECO:0007669"/>
    <property type="project" value="UniProtKB-SubCell"/>
</dbReference>
<comment type="cofactor">
    <cofactor evidence="8">
        <name>heme c</name>
        <dbReference type="ChEBI" id="CHEBI:61717"/>
    </cofactor>
    <text evidence="8">Binds 1 heme c group covalently per subunit.</text>
</comment>
<keyword evidence="7 9" id="KW-0472">Membrane</keyword>